<comment type="caution">
    <text evidence="6">The sequence shown here is derived from an EMBL/GenBank/DDBJ whole genome shotgun (WGS) entry which is preliminary data.</text>
</comment>
<dbReference type="RefSeq" id="WP_279247828.1">
    <property type="nucleotide sequence ID" value="NZ_SHNO01000001.1"/>
</dbReference>
<dbReference type="Pfam" id="PF13305">
    <property type="entry name" value="TetR_C_33"/>
    <property type="match status" value="1"/>
</dbReference>
<dbReference type="InterPro" id="IPR025996">
    <property type="entry name" value="MT1864/Rv1816-like_C"/>
</dbReference>
<dbReference type="Gene3D" id="1.10.357.10">
    <property type="entry name" value="Tetracycline Repressor, domain 2"/>
    <property type="match status" value="1"/>
</dbReference>
<protein>
    <submittedName>
        <fullName evidence="6">TetR/AcrR family transcriptional regulator</fullName>
    </submittedName>
</protein>
<keyword evidence="7" id="KW-1185">Reference proteome</keyword>
<dbReference type="PROSITE" id="PS50977">
    <property type="entry name" value="HTH_TETR_2"/>
    <property type="match status" value="1"/>
</dbReference>
<dbReference type="Proteomes" id="UP001143304">
    <property type="component" value="Unassembled WGS sequence"/>
</dbReference>
<feature type="DNA-binding region" description="H-T-H motif" evidence="4">
    <location>
        <begin position="38"/>
        <end position="57"/>
    </location>
</feature>
<dbReference type="InterPro" id="IPR050109">
    <property type="entry name" value="HTH-type_TetR-like_transc_reg"/>
</dbReference>
<evidence type="ECO:0000259" key="5">
    <source>
        <dbReference type="PROSITE" id="PS50977"/>
    </source>
</evidence>
<dbReference type="PANTHER" id="PTHR30055">
    <property type="entry name" value="HTH-TYPE TRANSCRIPTIONAL REGULATOR RUTR"/>
    <property type="match status" value="1"/>
</dbReference>
<evidence type="ECO:0000256" key="4">
    <source>
        <dbReference type="PROSITE-ProRule" id="PRU00335"/>
    </source>
</evidence>
<dbReference type="PANTHER" id="PTHR30055:SF234">
    <property type="entry name" value="HTH-TYPE TRANSCRIPTIONAL REGULATOR BETI"/>
    <property type="match status" value="1"/>
</dbReference>
<reference evidence="6" key="1">
    <citation type="submission" date="2019-02" db="EMBL/GenBank/DDBJ databases">
        <authorList>
            <person name="Li S.-H."/>
        </authorList>
    </citation>
    <scope>NUCLEOTIDE SEQUENCE</scope>
    <source>
        <strain evidence="6">IMCC11814</strain>
    </source>
</reference>
<sequence length="209" mass="23554">MANTRASYGSSYHHGDLKAVLLDETARIVREEGEEALSLRRLAATVGVSRTAPYHHFKNKQSLLCAVAEEGFVRFNQAMKLAMRKSRAQGDREIMRDYARAYVKFAVNNREYYDLMYGAKTWRSDVLAKSLAKSARATLRGNIERLQSWQARGGIDASIDVPAFAQVAWGTLHGISRLLIDGIYTDSASVRRICDNAADMLWHRLAQDR</sequence>
<evidence type="ECO:0000256" key="1">
    <source>
        <dbReference type="ARBA" id="ARBA00023015"/>
    </source>
</evidence>
<evidence type="ECO:0000313" key="7">
    <source>
        <dbReference type="Proteomes" id="UP001143304"/>
    </source>
</evidence>
<dbReference type="PRINTS" id="PR00455">
    <property type="entry name" value="HTHTETR"/>
</dbReference>
<dbReference type="SUPFAM" id="SSF48498">
    <property type="entry name" value="Tetracyclin repressor-like, C-terminal domain"/>
    <property type="match status" value="1"/>
</dbReference>
<keyword evidence="2 4" id="KW-0238">DNA-binding</keyword>
<dbReference type="InterPro" id="IPR009057">
    <property type="entry name" value="Homeodomain-like_sf"/>
</dbReference>
<evidence type="ECO:0000313" key="6">
    <source>
        <dbReference type="EMBL" id="MCX2976075.1"/>
    </source>
</evidence>
<proteinExistence type="predicted"/>
<feature type="domain" description="HTH tetR-type" evidence="5">
    <location>
        <begin position="15"/>
        <end position="75"/>
    </location>
</feature>
<name>A0ABT3T1E6_9GAMM</name>
<dbReference type="SUPFAM" id="SSF46689">
    <property type="entry name" value="Homeodomain-like"/>
    <property type="match status" value="1"/>
</dbReference>
<organism evidence="6 7">
    <name type="scientific">Candidatus Marimicrobium litorale</name>
    <dbReference type="NCBI Taxonomy" id="2518991"/>
    <lineage>
        <taxon>Bacteria</taxon>
        <taxon>Pseudomonadati</taxon>
        <taxon>Pseudomonadota</taxon>
        <taxon>Gammaproteobacteria</taxon>
        <taxon>Cellvibrionales</taxon>
        <taxon>Halieaceae</taxon>
        <taxon>Marimicrobium</taxon>
    </lineage>
</organism>
<dbReference type="InterPro" id="IPR036271">
    <property type="entry name" value="Tet_transcr_reg_TetR-rel_C_sf"/>
</dbReference>
<accession>A0ABT3T1E6</accession>
<gene>
    <name evidence="6" type="ORF">EYC82_01725</name>
</gene>
<keyword evidence="3" id="KW-0804">Transcription</keyword>
<dbReference type="InterPro" id="IPR001647">
    <property type="entry name" value="HTH_TetR"/>
</dbReference>
<dbReference type="EMBL" id="SHNO01000001">
    <property type="protein sequence ID" value="MCX2976075.1"/>
    <property type="molecule type" value="Genomic_DNA"/>
</dbReference>
<evidence type="ECO:0000256" key="3">
    <source>
        <dbReference type="ARBA" id="ARBA00023163"/>
    </source>
</evidence>
<evidence type="ECO:0000256" key="2">
    <source>
        <dbReference type="ARBA" id="ARBA00023125"/>
    </source>
</evidence>
<dbReference type="Pfam" id="PF00440">
    <property type="entry name" value="TetR_N"/>
    <property type="match status" value="1"/>
</dbReference>
<keyword evidence="1" id="KW-0805">Transcription regulation</keyword>